<dbReference type="GO" id="GO:0000981">
    <property type="term" value="F:DNA-binding transcription factor activity, RNA polymerase II-specific"/>
    <property type="evidence" value="ECO:0007669"/>
    <property type="project" value="TreeGrafter"/>
</dbReference>
<dbReference type="CDD" id="cd11393">
    <property type="entry name" value="bHLH_AtbHLH_like"/>
    <property type="match status" value="1"/>
</dbReference>
<dbReference type="GO" id="GO:0000978">
    <property type="term" value="F:RNA polymerase II cis-regulatory region sequence-specific DNA binding"/>
    <property type="evidence" value="ECO:0007669"/>
    <property type="project" value="TreeGrafter"/>
</dbReference>
<evidence type="ECO:0000256" key="3">
    <source>
        <dbReference type="ARBA" id="ARBA00023125"/>
    </source>
</evidence>
<dbReference type="SUPFAM" id="SSF47459">
    <property type="entry name" value="HLH, helix-loop-helix DNA-binding domain"/>
    <property type="match status" value="1"/>
</dbReference>
<evidence type="ECO:0000256" key="4">
    <source>
        <dbReference type="ARBA" id="ARBA00023163"/>
    </source>
</evidence>
<dbReference type="eggNOG" id="ENOG502RXFS">
    <property type="taxonomic scope" value="Eukaryota"/>
</dbReference>
<evidence type="ECO:0000313" key="8">
    <source>
        <dbReference type="EMBL" id="EOA31158.1"/>
    </source>
</evidence>
<dbReference type="GO" id="GO:0046983">
    <property type="term" value="F:protein dimerization activity"/>
    <property type="evidence" value="ECO:0007669"/>
    <property type="project" value="InterPro"/>
</dbReference>
<keyword evidence="4" id="KW-0804">Transcription</keyword>
<evidence type="ECO:0000256" key="5">
    <source>
        <dbReference type="ARBA" id="ARBA00023242"/>
    </source>
</evidence>
<evidence type="ECO:0000256" key="6">
    <source>
        <dbReference type="SAM" id="MobiDB-lite"/>
    </source>
</evidence>
<feature type="region of interest" description="Disordered" evidence="6">
    <location>
        <begin position="35"/>
        <end position="58"/>
    </location>
</feature>
<feature type="region of interest" description="Disordered" evidence="6">
    <location>
        <begin position="266"/>
        <end position="285"/>
    </location>
</feature>
<organism evidence="8 9">
    <name type="scientific">Capsella rubella</name>
    <dbReference type="NCBI Taxonomy" id="81985"/>
    <lineage>
        <taxon>Eukaryota</taxon>
        <taxon>Viridiplantae</taxon>
        <taxon>Streptophyta</taxon>
        <taxon>Embryophyta</taxon>
        <taxon>Tracheophyta</taxon>
        <taxon>Spermatophyta</taxon>
        <taxon>Magnoliopsida</taxon>
        <taxon>eudicotyledons</taxon>
        <taxon>Gunneridae</taxon>
        <taxon>Pentapetalae</taxon>
        <taxon>rosids</taxon>
        <taxon>malvids</taxon>
        <taxon>Brassicales</taxon>
        <taxon>Brassicaceae</taxon>
        <taxon>Camelineae</taxon>
        <taxon>Capsella</taxon>
    </lineage>
</organism>
<dbReference type="GO" id="GO:0005634">
    <property type="term" value="C:nucleus"/>
    <property type="evidence" value="ECO:0007669"/>
    <property type="project" value="UniProtKB-SubCell"/>
</dbReference>
<keyword evidence="3" id="KW-0238">DNA-binding</keyword>
<dbReference type="Proteomes" id="UP000029121">
    <property type="component" value="Unassembled WGS sequence"/>
</dbReference>
<dbReference type="FunFam" id="4.10.280.10:FF:000123">
    <property type="entry name" value="Transcription factor bHLH113"/>
    <property type="match status" value="1"/>
</dbReference>
<feature type="domain" description="BHLH" evidence="7">
    <location>
        <begin position="152"/>
        <end position="201"/>
    </location>
</feature>
<proteinExistence type="predicted"/>
<dbReference type="KEGG" id="crb:17893209"/>
<sequence>MGDNNTAEDHEDLAMVGGEGVTSFSELLMFSEGVLSSSDHQREGSSSGGGDGGEDSLGFVFSGKTGSRMLCFSGGYQNDDASLFLEPSLLSSGVSVATDPSCIKIDVCKKNSNDDCTLDKSTKPSNKKKPGKGKEYDPDHNLKPGKKCKRNQDKSSSLGIAKVRKERLGERIAALQQLVSPYGKTDAASVLHEAMGYIKFLQDQIQVLCSPYLINHTLVDGGGVVTGDVMAAMKAKDLRSRGLCLVPVSSTVHVENSNGADFWSPATMGHSTTSPSTTTLHHQGF</sequence>
<evidence type="ECO:0000256" key="2">
    <source>
        <dbReference type="ARBA" id="ARBA00023015"/>
    </source>
</evidence>
<keyword evidence="2" id="KW-0805">Transcription regulation</keyword>
<dbReference type="STRING" id="81985.R0I4A7"/>
<feature type="region of interest" description="Disordered" evidence="6">
    <location>
        <begin position="115"/>
        <end position="157"/>
    </location>
</feature>
<name>R0I4A7_9BRAS</name>
<dbReference type="AlphaFoldDB" id="R0I4A7"/>
<keyword evidence="5" id="KW-0539">Nucleus</keyword>
<comment type="subcellular location">
    <subcellularLocation>
        <location evidence="1">Nucleus</location>
    </subcellularLocation>
</comment>
<keyword evidence="9" id="KW-1185">Reference proteome</keyword>
<gene>
    <name evidence="8" type="ORF">CARUB_v10014323mg</name>
</gene>
<evidence type="ECO:0000256" key="1">
    <source>
        <dbReference type="ARBA" id="ARBA00004123"/>
    </source>
</evidence>
<dbReference type="InterPro" id="IPR036638">
    <property type="entry name" value="HLH_DNA-bd_sf"/>
</dbReference>
<feature type="compositionally biased region" description="Basic and acidic residues" evidence="6">
    <location>
        <begin position="132"/>
        <end position="142"/>
    </location>
</feature>
<dbReference type="Gene3D" id="4.10.280.10">
    <property type="entry name" value="Helix-loop-helix DNA-binding domain"/>
    <property type="match status" value="1"/>
</dbReference>
<dbReference type="InterPro" id="IPR045843">
    <property type="entry name" value="IND-like"/>
</dbReference>
<dbReference type="PANTHER" id="PTHR16223:SF335">
    <property type="entry name" value="TRANSCRIPTION FACTOR BHLH113"/>
    <property type="match status" value="1"/>
</dbReference>
<dbReference type="InterPro" id="IPR011598">
    <property type="entry name" value="bHLH_dom"/>
</dbReference>
<evidence type="ECO:0000313" key="9">
    <source>
        <dbReference type="Proteomes" id="UP000029121"/>
    </source>
</evidence>
<dbReference type="OrthoDB" id="1075457at2759"/>
<protein>
    <recommendedName>
        <fullName evidence="7">BHLH domain-containing protein</fullName>
    </recommendedName>
</protein>
<reference evidence="9" key="1">
    <citation type="journal article" date="2013" name="Nat. Genet.">
        <title>The Capsella rubella genome and the genomic consequences of rapid mating system evolution.</title>
        <authorList>
            <person name="Slotte T."/>
            <person name="Hazzouri K.M."/>
            <person name="Agren J.A."/>
            <person name="Koenig D."/>
            <person name="Maumus F."/>
            <person name="Guo Y.L."/>
            <person name="Steige K."/>
            <person name="Platts A.E."/>
            <person name="Escobar J.S."/>
            <person name="Newman L.K."/>
            <person name="Wang W."/>
            <person name="Mandakova T."/>
            <person name="Vello E."/>
            <person name="Smith L.M."/>
            <person name="Henz S.R."/>
            <person name="Steffen J."/>
            <person name="Takuno S."/>
            <person name="Brandvain Y."/>
            <person name="Coop G."/>
            <person name="Andolfatto P."/>
            <person name="Hu T.T."/>
            <person name="Blanchette M."/>
            <person name="Clark R.M."/>
            <person name="Quesneville H."/>
            <person name="Nordborg M."/>
            <person name="Gaut B.S."/>
            <person name="Lysak M.A."/>
            <person name="Jenkins J."/>
            <person name="Grimwood J."/>
            <person name="Chapman J."/>
            <person name="Prochnik S."/>
            <person name="Shu S."/>
            <person name="Rokhsar D."/>
            <person name="Schmutz J."/>
            <person name="Weigel D."/>
            <person name="Wright S.I."/>
        </authorList>
    </citation>
    <scope>NUCLEOTIDE SEQUENCE [LARGE SCALE GENOMIC DNA]</scope>
    <source>
        <strain evidence="9">cv. Monte Gargano</strain>
    </source>
</reference>
<accession>R0I4A7</accession>
<dbReference type="PANTHER" id="PTHR16223">
    <property type="entry name" value="TRANSCRIPTION FACTOR BHLH83-RELATED"/>
    <property type="match status" value="1"/>
</dbReference>
<evidence type="ECO:0000259" key="7">
    <source>
        <dbReference type="PROSITE" id="PS50888"/>
    </source>
</evidence>
<dbReference type="PROSITE" id="PS50888">
    <property type="entry name" value="BHLH"/>
    <property type="match status" value="1"/>
</dbReference>
<dbReference type="EMBL" id="KB870807">
    <property type="protein sequence ID" value="EOA31158.1"/>
    <property type="molecule type" value="Genomic_DNA"/>
</dbReference>
<dbReference type="InterPro" id="IPR045239">
    <property type="entry name" value="bHLH95_bHLH"/>
</dbReference>